<dbReference type="AlphaFoldDB" id="A0AAV7K557"/>
<feature type="compositionally biased region" description="Polar residues" evidence="1">
    <location>
        <begin position="232"/>
        <end position="241"/>
    </location>
</feature>
<dbReference type="EMBL" id="JAKMXF010000166">
    <property type="protein sequence ID" value="KAI6655928.1"/>
    <property type="molecule type" value="Genomic_DNA"/>
</dbReference>
<feature type="region of interest" description="Disordered" evidence="1">
    <location>
        <begin position="184"/>
        <end position="203"/>
    </location>
</feature>
<gene>
    <name evidence="2" type="ORF">LOD99_1662</name>
</gene>
<feature type="compositionally biased region" description="Polar residues" evidence="1">
    <location>
        <begin position="188"/>
        <end position="203"/>
    </location>
</feature>
<protein>
    <submittedName>
        <fullName evidence="2">Uncharacterized protein</fullName>
    </submittedName>
</protein>
<reference evidence="2 3" key="1">
    <citation type="journal article" date="2023" name="BMC Biol.">
        <title>The compact genome of the sponge Oopsacas minuta (Hexactinellida) is lacking key metazoan core genes.</title>
        <authorList>
            <person name="Santini S."/>
            <person name="Schenkelaars Q."/>
            <person name="Jourda C."/>
            <person name="Duchesne M."/>
            <person name="Belahbib H."/>
            <person name="Rocher C."/>
            <person name="Selva M."/>
            <person name="Riesgo A."/>
            <person name="Vervoort M."/>
            <person name="Leys S.P."/>
            <person name="Kodjabachian L."/>
            <person name="Le Bivic A."/>
            <person name="Borchiellini C."/>
            <person name="Claverie J.M."/>
            <person name="Renard E."/>
        </authorList>
    </citation>
    <scope>NUCLEOTIDE SEQUENCE [LARGE SCALE GENOMIC DNA]</scope>
    <source>
        <strain evidence="2">SPO-2</strain>
    </source>
</reference>
<name>A0AAV7K557_9METZ</name>
<keyword evidence="3" id="KW-1185">Reference proteome</keyword>
<evidence type="ECO:0000313" key="2">
    <source>
        <dbReference type="EMBL" id="KAI6655928.1"/>
    </source>
</evidence>
<feature type="compositionally biased region" description="Polar residues" evidence="1">
    <location>
        <begin position="11"/>
        <end position="20"/>
    </location>
</feature>
<accession>A0AAV7K557</accession>
<feature type="region of interest" description="Disordered" evidence="1">
    <location>
        <begin position="215"/>
        <end position="244"/>
    </location>
</feature>
<sequence>MIPVRNKSRSVDLTDSPSHSKVSKYGSKNESKPKLAYQHINEYNVVMKEDHNYEELRKTVYSPESKRCPLKQPDGSYEVMEGEKNVDIEYEEFSKLVSSPESKTKSQESKTLKRKPEIPIISTKILNMNKVGNSVVDKSTKLPFSKQKSMESKPDKIYDSKGNHYYYLDDCVNVFMSSSAHPEPSLKITPSLQNGTKSPNRSNYLAIRPLNTVIGNKQPTDRPSIHKKFTKRSQNITSTPGSGIGCSTPELTTCMIFEDFKEGSNFSEVYSPESKRCPPKQPDEYYKVMEGEKNVDIEYEEFSKLVSSPESKTKSQDSKILKRKPEIPIISTKILNMNKVGNSVVDKSTKLPFSKQKSVGIKPDKIYDSKGDLYYCLDDCDNVFMSSSAHPEPSLKITPSLQNGTKSPNRSNYLAIRPLNTVIGNKQPTDRPSIHKKFTKRSQNITSTPGSRIKPELTRDMIFEDFNEGSDFSKFAAELKHRYK</sequence>
<organism evidence="2 3">
    <name type="scientific">Oopsacas minuta</name>
    <dbReference type="NCBI Taxonomy" id="111878"/>
    <lineage>
        <taxon>Eukaryota</taxon>
        <taxon>Metazoa</taxon>
        <taxon>Porifera</taxon>
        <taxon>Hexactinellida</taxon>
        <taxon>Hexasterophora</taxon>
        <taxon>Lyssacinosida</taxon>
        <taxon>Leucopsacidae</taxon>
        <taxon>Oopsacas</taxon>
    </lineage>
</organism>
<feature type="region of interest" description="Disordered" evidence="1">
    <location>
        <begin position="1"/>
        <end position="33"/>
    </location>
</feature>
<dbReference type="Proteomes" id="UP001165289">
    <property type="component" value="Unassembled WGS sequence"/>
</dbReference>
<evidence type="ECO:0000313" key="3">
    <source>
        <dbReference type="Proteomes" id="UP001165289"/>
    </source>
</evidence>
<evidence type="ECO:0000256" key="1">
    <source>
        <dbReference type="SAM" id="MobiDB-lite"/>
    </source>
</evidence>
<comment type="caution">
    <text evidence="2">The sequence shown here is derived from an EMBL/GenBank/DDBJ whole genome shotgun (WGS) entry which is preliminary data.</text>
</comment>
<proteinExistence type="predicted"/>